<accession>A0A811T915</accession>
<protein>
    <submittedName>
        <fullName evidence="1">Uncharacterized protein</fullName>
    </submittedName>
</protein>
<dbReference type="EMBL" id="CAJHIO010000044">
    <property type="protein sequence ID" value="CAD6493886.1"/>
    <property type="molecule type" value="Genomic_DNA"/>
</dbReference>
<dbReference type="AlphaFoldDB" id="A0A811T915"/>
<evidence type="ECO:0000313" key="1">
    <source>
        <dbReference type="EMBL" id="CAD6493886.1"/>
    </source>
</evidence>
<sequence>MNINEQERIDAINRYIKGDKPADIYRDANRSRKWLTGWVNRFKTGEEEWYRSRSRAPEKHGIKTNEEIEKVVVNIRKALVEGTDHESKYLGVGTDAGPVQDESTQLYRRRYPIDINDKANCKETRLESE</sequence>
<organism evidence="1 2">
    <name type="scientific">Candidatus Argoarchaeum ethanivorans</name>
    <dbReference type="NCBI Taxonomy" id="2608793"/>
    <lineage>
        <taxon>Archaea</taxon>
        <taxon>Methanobacteriati</taxon>
        <taxon>Methanobacteriota</taxon>
        <taxon>Stenosarchaea group</taxon>
        <taxon>Methanomicrobia</taxon>
        <taxon>Methanosarcinales</taxon>
        <taxon>Methanosarcinales incertae sedis</taxon>
        <taxon>GOM Arc I cluster</taxon>
        <taxon>Candidatus Argoarchaeum</taxon>
    </lineage>
</organism>
<proteinExistence type="predicted"/>
<name>A0A811T915_9EURY</name>
<gene>
    <name evidence="1" type="ORF">CHKLHMKO_00565</name>
</gene>
<comment type="caution">
    <text evidence="1">The sequence shown here is derived from an EMBL/GenBank/DDBJ whole genome shotgun (WGS) entry which is preliminary data.</text>
</comment>
<evidence type="ECO:0000313" key="2">
    <source>
        <dbReference type="Proteomes" id="UP000610373"/>
    </source>
</evidence>
<reference evidence="1" key="1">
    <citation type="submission" date="2020-10" db="EMBL/GenBank/DDBJ databases">
        <authorList>
            <person name="Hahn C.J."/>
            <person name="Laso-Perez R."/>
            <person name="Vulcano F."/>
            <person name="Vaziourakis K.-M."/>
            <person name="Stokke R."/>
            <person name="Steen I.H."/>
            <person name="Teske A."/>
            <person name="Boetius A."/>
            <person name="Liebeke M."/>
            <person name="Amann R."/>
            <person name="Knittel K."/>
        </authorList>
    </citation>
    <scope>NUCLEOTIDE SEQUENCE</scope>
    <source>
        <strain evidence="1">Gfbio:e3339647-f889-4370-9287-4fb5cb688e4c:AG392O15_GoMArc1</strain>
    </source>
</reference>
<dbReference type="InterPro" id="IPR009057">
    <property type="entry name" value="Homeodomain-like_sf"/>
</dbReference>
<dbReference type="Proteomes" id="UP000610373">
    <property type="component" value="Unassembled WGS sequence"/>
</dbReference>
<dbReference type="SUPFAM" id="SSF46689">
    <property type="entry name" value="Homeodomain-like"/>
    <property type="match status" value="1"/>
</dbReference>